<dbReference type="InterPro" id="IPR008254">
    <property type="entry name" value="Flavodoxin/NO_synth"/>
</dbReference>
<protein>
    <submittedName>
        <fullName evidence="3">MBL fold hydrolase</fullName>
    </submittedName>
</protein>
<proteinExistence type="inferred from homology"/>
<dbReference type="Pfam" id="PF19583">
    <property type="entry name" value="ODP"/>
    <property type="match status" value="1"/>
</dbReference>
<dbReference type="AlphaFoldDB" id="A0A2M7SDK3"/>
<evidence type="ECO:0000313" key="3">
    <source>
        <dbReference type="EMBL" id="PIZ17617.1"/>
    </source>
</evidence>
<evidence type="ECO:0000256" key="1">
    <source>
        <dbReference type="ARBA" id="ARBA00007121"/>
    </source>
</evidence>
<dbReference type="GO" id="GO:0010181">
    <property type="term" value="F:FMN binding"/>
    <property type="evidence" value="ECO:0007669"/>
    <property type="project" value="InterPro"/>
</dbReference>
<dbReference type="GO" id="GO:0009055">
    <property type="term" value="F:electron transfer activity"/>
    <property type="evidence" value="ECO:0007669"/>
    <property type="project" value="InterPro"/>
</dbReference>
<sequence>MAVREIRPGVSWVGVIDWDRRLFDELIPLPEGTSYNSYLVKGSEKTALIDTADPSKEKEYIENLKNSGINRIDFVISNHAEQDHSGAIPAVLKAYPEAKVVTNPKCRDMLKDLLLIPDEKFITVNDAETLSLGNKTLEFITAAWVHWPETMFTYLREDKILFSCDFLGSHLASSGLFSTDEPHVYRSAKRYYAEIMMPFRANIKKHLEKIGSLQADVIAPSHGTVHKNPKFILDAYRDWVSDEVKNEVVLPYVSMHGTTLAMVSHFTDRLLEKGIAVKPFNLTKTDIGELAMALVDAATVVIGCPTVLAGPHPAAVYAAYLANALRPKTKFASVIGSFSWGGRMLETITGMLSNLKVELIEPVIIKGFPRDEDYKALDRLVDTIAEKHKELAILK</sequence>
<dbReference type="PROSITE" id="PS50902">
    <property type="entry name" value="FLAVODOXIN_LIKE"/>
    <property type="match status" value="1"/>
</dbReference>
<dbReference type="PANTHER" id="PTHR43717">
    <property type="entry name" value="ANAEROBIC NITRIC OXIDE REDUCTASE FLAVORUBREDOXIN"/>
    <property type="match status" value="1"/>
</dbReference>
<organism evidence="3 4">
    <name type="scientific">Candidatus Desantisbacteria bacterium CG_4_10_14_0_8_um_filter_48_22</name>
    <dbReference type="NCBI Taxonomy" id="1974543"/>
    <lineage>
        <taxon>Bacteria</taxon>
        <taxon>Candidatus Desantisiibacteriota</taxon>
    </lineage>
</organism>
<keyword evidence="3" id="KW-0378">Hydrolase</keyword>
<dbReference type="PANTHER" id="PTHR43717:SF1">
    <property type="entry name" value="ANAEROBIC NITRIC OXIDE REDUCTASE FLAVORUBREDOXIN"/>
    <property type="match status" value="1"/>
</dbReference>
<name>A0A2M7SDK3_9BACT</name>
<evidence type="ECO:0000259" key="2">
    <source>
        <dbReference type="PROSITE" id="PS50902"/>
    </source>
</evidence>
<dbReference type="Proteomes" id="UP000229307">
    <property type="component" value="Unassembled WGS sequence"/>
</dbReference>
<dbReference type="SUPFAM" id="SSF52218">
    <property type="entry name" value="Flavoproteins"/>
    <property type="match status" value="1"/>
</dbReference>
<dbReference type="GO" id="GO:0016787">
    <property type="term" value="F:hydrolase activity"/>
    <property type="evidence" value="ECO:0007669"/>
    <property type="project" value="UniProtKB-KW"/>
</dbReference>
<dbReference type="Gene3D" id="3.60.15.10">
    <property type="entry name" value="Ribonuclease Z/Hydroxyacylglutathione hydrolase-like"/>
    <property type="match status" value="1"/>
</dbReference>
<dbReference type="InterPro" id="IPR029039">
    <property type="entry name" value="Flavoprotein-like_sf"/>
</dbReference>
<dbReference type="GO" id="GO:0046872">
    <property type="term" value="F:metal ion binding"/>
    <property type="evidence" value="ECO:0007669"/>
    <property type="project" value="InterPro"/>
</dbReference>
<dbReference type="InterPro" id="IPR036866">
    <property type="entry name" value="RibonucZ/Hydroxyglut_hydro"/>
</dbReference>
<dbReference type="PIRSF" id="PIRSF005243">
    <property type="entry name" value="ROO"/>
    <property type="match status" value="1"/>
</dbReference>
<comment type="caution">
    <text evidence="3">The sequence shown here is derived from an EMBL/GenBank/DDBJ whole genome shotgun (WGS) entry which is preliminary data.</text>
</comment>
<evidence type="ECO:0000313" key="4">
    <source>
        <dbReference type="Proteomes" id="UP000229307"/>
    </source>
</evidence>
<gene>
    <name evidence="3" type="ORF">COY52_03690</name>
</gene>
<dbReference type="Gene3D" id="3.40.50.360">
    <property type="match status" value="1"/>
</dbReference>
<dbReference type="InterPro" id="IPR016440">
    <property type="entry name" value="Rubredoxin-O_OxRdtase"/>
</dbReference>
<comment type="similarity">
    <text evidence="1">In the N-terminal section; belongs to the zinc metallo-hydrolase group 3 family.</text>
</comment>
<dbReference type="SUPFAM" id="SSF56281">
    <property type="entry name" value="Metallo-hydrolase/oxidoreductase"/>
    <property type="match status" value="1"/>
</dbReference>
<dbReference type="InterPro" id="IPR001279">
    <property type="entry name" value="Metallo-B-lactamas"/>
</dbReference>
<dbReference type="SMART" id="SM00849">
    <property type="entry name" value="Lactamase_B"/>
    <property type="match status" value="1"/>
</dbReference>
<dbReference type="GO" id="GO:0016491">
    <property type="term" value="F:oxidoreductase activity"/>
    <property type="evidence" value="ECO:0007669"/>
    <property type="project" value="InterPro"/>
</dbReference>
<reference evidence="4" key="1">
    <citation type="submission" date="2017-09" db="EMBL/GenBank/DDBJ databases">
        <title>Depth-based differentiation of microbial function through sediment-hosted aquifers and enrichment of novel symbionts in the deep terrestrial subsurface.</title>
        <authorList>
            <person name="Probst A.J."/>
            <person name="Ladd B."/>
            <person name="Jarett J.K."/>
            <person name="Geller-Mcgrath D.E."/>
            <person name="Sieber C.M.K."/>
            <person name="Emerson J.B."/>
            <person name="Anantharaman K."/>
            <person name="Thomas B.C."/>
            <person name="Malmstrom R."/>
            <person name="Stieglmeier M."/>
            <person name="Klingl A."/>
            <person name="Woyke T."/>
            <person name="Ryan C.M."/>
            <person name="Banfield J.F."/>
        </authorList>
    </citation>
    <scope>NUCLEOTIDE SEQUENCE [LARGE SCALE GENOMIC DNA]</scope>
</reference>
<dbReference type="EMBL" id="PFMR01000101">
    <property type="protein sequence ID" value="PIZ17617.1"/>
    <property type="molecule type" value="Genomic_DNA"/>
</dbReference>
<dbReference type="InterPro" id="IPR045761">
    <property type="entry name" value="ODP_dom"/>
</dbReference>
<dbReference type="CDD" id="cd07709">
    <property type="entry name" value="flavodiiron_proteins_MBL-fold"/>
    <property type="match status" value="1"/>
</dbReference>
<feature type="domain" description="Flavodoxin-like" evidence="2">
    <location>
        <begin position="248"/>
        <end position="392"/>
    </location>
</feature>
<accession>A0A2M7SDK3</accession>